<comment type="caution">
    <text evidence="2">The sequence shown here is derived from an EMBL/GenBank/DDBJ whole genome shotgun (WGS) entry which is preliminary data.</text>
</comment>
<feature type="non-terminal residue" evidence="2">
    <location>
        <position position="1"/>
    </location>
</feature>
<proteinExistence type="predicted"/>
<evidence type="ECO:0000256" key="1">
    <source>
        <dbReference type="SAM" id="MobiDB-lite"/>
    </source>
</evidence>
<name>A0AAD5TVK6_9FUNG</name>
<protein>
    <submittedName>
        <fullName evidence="2">Uncharacterized protein</fullName>
    </submittedName>
</protein>
<gene>
    <name evidence="2" type="ORF">HK099_003084</name>
</gene>
<evidence type="ECO:0000313" key="2">
    <source>
        <dbReference type="EMBL" id="KAJ3199607.1"/>
    </source>
</evidence>
<dbReference type="Proteomes" id="UP001211065">
    <property type="component" value="Unassembled WGS sequence"/>
</dbReference>
<dbReference type="InterPro" id="IPR003903">
    <property type="entry name" value="UIM_dom"/>
</dbReference>
<feature type="compositionally biased region" description="Basic and acidic residues" evidence="1">
    <location>
        <begin position="14"/>
        <end position="28"/>
    </location>
</feature>
<sequence length="260" mass="30174">NEIKDDEAPLFGEDELKSKNNDEGTDNEKIVEKLFLPKDVDKSYQANIELQDTEEDYFSDFSDVNSDSCYFVEEEDDEQQDSAKTANFSFVNQDYKNKLIKIKQSNEKKKELKVDDCELFPPNFTESSIPKCELKTNSENKKNKKLNFSGVDDFITKNATKNLKDTDALDENELEEKEIQQAIFLSLKTLEMENKKFQDTNNLTVRELSLNQLSDYGEDEDYQIALAIEQSLKEEQNFSLQRESTLVEFECRGKGKERAH</sequence>
<reference evidence="2" key="1">
    <citation type="submission" date="2020-05" db="EMBL/GenBank/DDBJ databases">
        <title>Phylogenomic resolution of chytrid fungi.</title>
        <authorList>
            <person name="Stajich J.E."/>
            <person name="Amses K."/>
            <person name="Simmons R."/>
            <person name="Seto K."/>
            <person name="Myers J."/>
            <person name="Bonds A."/>
            <person name="Quandt C.A."/>
            <person name="Barry K."/>
            <person name="Liu P."/>
            <person name="Grigoriev I."/>
            <person name="Longcore J.E."/>
            <person name="James T.Y."/>
        </authorList>
    </citation>
    <scope>NUCLEOTIDE SEQUENCE</scope>
    <source>
        <strain evidence="2">JEL0476</strain>
    </source>
</reference>
<dbReference type="SMART" id="SM00726">
    <property type="entry name" value="UIM"/>
    <property type="match status" value="2"/>
</dbReference>
<accession>A0AAD5TVK6</accession>
<dbReference type="AlphaFoldDB" id="A0AAD5TVK6"/>
<organism evidence="2 3">
    <name type="scientific">Clydaea vesicula</name>
    <dbReference type="NCBI Taxonomy" id="447962"/>
    <lineage>
        <taxon>Eukaryota</taxon>
        <taxon>Fungi</taxon>
        <taxon>Fungi incertae sedis</taxon>
        <taxon>Chytridiomycota</taxon>
        <taxon>Chytridiomycota incertae sedis</taxon>
        <taxon>Chytridiomycetes</taxon>
        <taxon>Lobulomycetales</taxon>
        <taxon>Lobulomycetaceae</taxon>
        <taxon>Clydaea</taxon>
    </lineage>
</organism>
<feature type="region of interest" description="Disordered" evidence="1">
    <location>
        <begin position="1"/>
        <end position="28"/>
    </location>
</feature>
<dbReference type="PROSITE" id="PS50330">
    <property type="entry name" value="UIM"/>
    <property type="match status" value="1"/>
</dbReference>
<keyword evidence="3" id="KW-1185">Reference proteome</keyword>
<evidence type="ECO:0000313" key="3">
    <source>
        <dbReference type="Proteomes" id="UP001211065"/>
    </source>
</evidence>
<dbReference type="EMBL" id="JADGJW010002077">
    <property type="protein sequence ID" value="KAJ3199607.1"/>
    <property type="molecule type" value="Genomic_DNA"/>
</dbReference>